<proteinExistence type="predicted"/>
<dbReference type="PANTHER" id="PTHR36510">
    <property type="entry name" value="GLUTAMATE--CYSTEINE LIGASE 2-RELATED"/>
    <property type="match status" value="1"/>
</dbReference>
<dbReference type="RefSeq" id="WP_258425232.1">
    <property type="nucleotide sequence ID" value="NZ_JANSUY010000029.1"/>
</dbReference>
<keyword evidence="1" id="KW-0129">CBS domain</keyword>
<protein>
    <submittedName>
        <fullName evidence="3">CBS domain-containing protein</fullName>
    </submittedName>
</protein>
<keyword evidence="4" id="KW-1185">Reference proteome</keyword>
<feature type="domain" description="CBS" evidence="2">
    <location>
        <begin position="507"/>
        <end position="563"/>
    </location>
</feature>
<dbReference type="Pfam" id="PF04107">
    <property type="entry name" value="GCS2"/>
    <property type="match status" value="1"/>
</dbReference>
<accession>A0A9X2PCA0</accession>
<reference evidence="3" key="1">
    <citation type="submission" date="2022-08" db="EMBL/GenBank/DDBJ databases">
        <authorList>
            <person name="Zhang D."/>
        </authorList>
    </citation>
    <scope>NUCLEOTIDE SEQUENCE</scope>
    <source>
        <strain evidence="3">XJ19-11</strain>
    </source>
</reference>
<dbReference type="SMART" id="SM00116">
    <property type="entry name" value="CBS"/>
    <property type="match status" value="2"/>
</dbReference>
<dbReference type="PROSITE" id="PS51371">
    <property type="entry name" value="CBS"/>
    <property type="match status" value="2"/>
</dbReference>
<name>A0A9X2PCA0_9BACT</name>
<dbReference type="SUPFAM" id="SSF54631">
    <property type="entry name" value="CBS-domain pair"/>
    <property type="match status" value="1"/>
</dbReference>
<comment type="caution">
    <text evidence="3">The sequence shown here is derived from an EMBL/GenBank/DDBJ whole genome shotgun (WGS) entry which is preliminary data.</text>
</comment>
<organism evidence="3 4">
    <name type="scientific">Aquiflexum gelatinilyticum</name>
    <dbReference type="NCBI Taxonomy" id="2961943"/>
    <lineage>
        <taxon>Bacteria</taxon>
        <taxon>Pseudomonadati</taxon>
        <taxon>Bacteroidota</taxon>
        <taxon>Cytophagia</taxon>
        <taxon>Cytophagales</taxon>
        <taxon>Cyclobacteriaceae</taxon>
        <taxon>Aquiflexum</taxon>
    </lineage>
</organism>
<dbReference type="GO" id="GO:0016879">
    <property type="term" value="F:ligase activity, forming carbon-nitrogen bonds"/>
    <property type="evidence" value="ECO:0007669"/>
    <property type="project" value="TreeGrafter"/>
</dbReference>
<sequence>MGSKNVQKLKGKKQRAIYLHHLVRDMEALEIMIQQGLIEKSPVRIGAEQEFCIVDPEFLPNNNSLDVLKEINDRHFTTEIGNYNLEINSDPLPLDNDCFSLLHHELDLLVEKAKNAAQKSGSRIILTGILPTIAPKHTTLDSMTAVDRYFVLNDAAKKYRGQDFSIHIKGVDEVTMLHDSVMLEGCNTSFQMHLQIDPDEFVDMFNWSQAITGPVLAACCNSPLLFGKELWSETRIALFTQSVDVRTNSFLLNENQPRVSFESKWQTGSILDVFKDNIARFRSILTAEFEDDSVDLLKKGEIPKLKALCLHNGTVYRWNRACYGVGGSKPHLRIECRYIPSGPTVIDQIANFAFWVGLMKGRPEKYKEIHRMMDFKEVKSNFLAAARYGLAVQFHWDGKLYTGRQVLSEIFLPMAKEGLKKSGISENDIDKYLSVIQNRINTHNGSEWISKSYRNLLTTKKPDAALQVLTANMYLNQESNKPVSEWEVLSPDAMSQFNITKRVHHVMSTDIFSVEEIDSIELVAHMMKWKNIHHMPVIKGDKELVGILSWNDVSQLFENGKATNASVRSLMKTDLITIDQDSRVDDAKVLMEKHKIHSLPVVRDSKLVGILTSNDL</sequence>
<dbReference type="Gene3D" id="3.30.590.20">
    <property type="match status" value="1"/>
</dbReference>
<gene>
    <name evidence="3" type="ORF">NU887_20340</name>
</gene>
<feature type="domain" description="CBS" evidence="2">
    <location>
        <begin position="571"/>
        <end position="616"/>
    </location>
</feature>
<dbReference type="InterPro" id="IPR006336">
    <property type="entry name" value="GCS2"/>
</dbReference>
<evidence type="ECO:0000313" key="4">
    <source>
        <dbReference type="Proteomes" id="UP001142175"/>
    </source>
</evidence>
<dbReference type="SUPFAM" id="SSF55931">
    <property type="entry name" value="Glutamine synthetase/guanido kinase"/>
    <property type="match status" value="1"/>
</dbReference>
<dbReference type="AlphaFoldDB" id="A0A9X2PCA0"/>
<dbReference type="EMBL" id="JANSUY010000029">
    <property type="protein sequence ID" value="MCR9017397.1"/>
    <property type="molecule type" value="Genomic_DNA"/>
</dbReference>
<dbReference type="Proteomes" id="UP001142175">
    <property type="component" value="Unassembled WGS sequence"/>
</dbReference>
<dbReference type="InterPro" id="IPR046342">
    <property type="entry name" value="CBS_dom_sf"/>
</dbReference>
<dbReference type="InterPro" id="IPR000644">
    <property type="entry name" value="CBS_dom"/>
</dbReference>
<dbReference type="PANTHER" id="PTHR36510:SF3">
    <property type="entry name" value="CONSERVED PROTEIN"/>
    <property type="match status" value="1"/>
</dbReference>
<dbReference type="InterPro" id="IPR014746">
    <property type="entry name" value="Gln_synth/guanido_kin_cat_dom"/>
</dbReference>
<evidence type="ECO:0000259" key="2">
    <source>
        <dbReference type="PROSITE" id="PS51371"/>
    </source>
</evidence>
<dbReference type="InterPro" id="IPR050141">
    <property type="entry name" value="GCL_type2/YbdK_subfam"/>
</dbReference>
<evidence type="ECO:0000313" key="3">
    <source>
        <dbReference type="EMBL" id="MCR9017397.1"/>
    </source>
</evidence>
<dbReference type="Gene3D" id="3.10.580.10">
    <property type="entry name" value="CBS-domain"/>
    <property type="match status" value="1"/>
</dbReference>
<dbReference type="Pfam" id="PF00571">
    <property type="entry name" value="CBS"/>
    <property type="match status" value="2"/>
</dbReference>
<evidence type="ECO:0000256" key="1">
    <source>
        <dbReference type="PROSITE-ProRule" id="PRU00703"/>
    </source>
</evidence>